<reference evidence="3" key="1">
    <citation type="journal article" date="2014" name="Int. J. Syst. Evol. Microbiol.">
        <title>Complete genome sequence of Corynebacterium casei LMG S-19264T (=DSM 44701T), isolated from a smear-ripened cheese.</title>
        <authorList>
            <consortium name="US DOE Joint Genome Institute (JGI-PGF)"/>
            <person name="Walter F."/>
            <person name="Albersmeier A."/>
            <person name="Kalinowski J."/>
            <person name="Ruckert C."/>
        </authorList>
    </citation>
    <scope>NUCLEOTIDE SEQUENCE</scope>
    <source>
        <strain evidence="3">JCM 12862</strain>
    </source>
</reference>
<accession>A0A8J3FEN7</accession>
<evidence type="ECO:0000256" key="1">
    <source>
        <dbReference type="SAM" id="Phobius"/>
    </source>
</evidence>
<dbReference type="InterPro" id="IPR003343">
    <property type="entry name" value="Big_2"/>
</dbReference>
<dbReference type="AlphaFoldDB" id="A0A8J3FEN7"/>
<feature type="domain" description="BIG2" evidence="2">
    <location>
        <begin position="221"/>
        <end position="281"/>
    </location>
</feature>
<comment type="caution">
    <text evidence="3">The sequence shown here is derived from an EMBL/GenBank/DDBJ whole genome shotgun (WGS) entry which is preliminary data.</text>
</comment>
<keyword evidence="1" id="KW-0812">Transmembrane</keyword>
<organism evidence="3 4">
    <name type="scientific">Yeosuana aromativorans</name>
    <dbReference type="NCBI Taxonomy" id="288019"/>
    <lineage>
        <taxon>Bacteria</taxon>
        <taxon>Pseudomonadati</taxon>
        <taxon>Bacteroidota</taxon>
        <taxon>Flavobacteriia</taxon>
        <taxon>Flavobacteriales</taxon>
        <taxon>Flavobacteriaceae</taxon>
        <taxon>Yeosuana</taxon>
    </lineage>
</organism>
<evidence type="ECO:0000259" key="2">
    <source>
        <dbReference type="Pfam" id="PF02368"/>
    </source>
</evidence>
<dbReference type="PROSITE" id="PS51257">
    <property type="entry name" value="PROKAR_LIPOPROTEIN"/>
    <property type="match status" value="1"/>
</dbReference>
<protein>
    <recommendedName>
        <fullName evidence="2">BIG2 domain-containing protein</fullName>
    </recommendedName>
</protein>
<evidence type="ECO:0000313" key="4">
    <source>
        <dbReference type="Proteomes" id="UP000612329"/>
    </source>
</evidence>
<reference evidence="3" key="2">
    <citation type="submission" date="2020-09" db="EMBL/GenBank/DDBJ databases">
        <authorList>
            <person name="Sun Q."/>
            <person name="Ohkuma M."/>
        </authorList>
    </citation>
    <scope>NUCLEOTIDE SEQUENCE</scope>
    <source>
        <strain evidence="3">JCM 12862</strain>
    </source>
</reference>
<dbReference type="SUPFAM" id="SSF49785">
    <property type="entry name" value="Galactose-binding domain-like"/>
    <property type="match status" value="1"/>
</dbReference>
<name>A0A8J3FEN7_9FLAO</name>
<dbReference type="EMBL" id="BMNR01000001">
    <property type="protein sequence ID" value="GGK14847.1"/>
    <property type="molecule type" value="Genomic_DNA"/>
</dbReference>
<keyword evidence="4" id="KW-1185">Reference proteome</keyword>
<feature type="transmembrane region" description="Helical" evidence="1">
    <location>
        <begin position="7"/>
        <end position="24"/>
    </location>
</feature>
<dbReference type="InterPro" id="IPR008979">
    <property type="entry name" value="Galactose-bd-like_sf"/>
</dbReference>
<dbReference type="Proteomes" id="UP000612329">
    <property type="component" value="Unassembled WGS sequence"/>
</dbReference>
<proteinExistence type="predicted"/>
<evidence type="ECO:0000313" key="3">
    <source>
        <dbReference type="EMBL" id="GGK14847.1"/>
    </source>
</evidence>
<sequence>METRKYIYIKIIFLFGVILTTSISCQRDISDDAVLAGFSKNGDVFIDGFSSGLDYYPFGDSYFKAFSVDTETKYDGSAAMRFDIPNVGDPDGAYAGAIFRTATGRDLSGYDALTFWAKGTQGGTINEIGFGQDFGENKYQVSTSFQLTTNWRQYIIPIPDASKLTQETGMFWYAEGPEDGKGYSFWIDDLKFEKLGTLAHPMPSILNGADVSQQTFIGSATKLTGLTQTFNTASGHNQTVSAAPGYFAFTSSNPSVATVNELGEVSVVGTGTTVITATLGGVDARGSLTLESLGNFTAAPTPTQDPSNVISIFSDAYTNQPVEYYNGYWAPYQTTQGQNDITINNDNIIKYSQLNFVGIQFTKPTIDISQMTNFHVDIQVVGTIDPTDYIIVRLADIGPDNTFGTGDDSSGEVKLTSANLNANSWTSIDIPLASLTTLTGKSNLAQVVFVSDATITDIYVDNIYFYEVPTTPPTAAPSPTVPAGNVISIFSDAYTNVAGSDLNPNWGQATVVTQVPIEGNNTLKYAGLNYQGLQLGSSQDVSGMTYLHLDYYSANSTALNAYLISTGPVEKAKALSVPTASGWVSLEIPLTDFNPVNLADIIQFKFDGNGDIYLDNIYFHN</sequence>
<keyword evidence="1" id="KW-1133">Transmembrane helix</keyword>
<dbReference type="InterPro" id="IPR008964">
    <property type="entry name" value="Invasin/intimin_cell_adhesion"/>
</dbReference>
<dbReference type="Gene3D" id="2.60.120.430">
    <property type="entry name" value="Galactose-binding lectin"/>
    <property type="match status" value="2"/>
</dbReference>
<keyword evidence="1" id="KW-0472">Membrane</keyword>
<dbReference type="Gene3D" id="2.60.40.1080">
    <property type="match status" value="1"/>
</dbReference>
<dbReference type="RefSeq" id="WP_188649907.1">
    <property type="nucleotide sequence ID" value="NZ_BMNR01000001.1"/>
</dbReference>
<dbReference type="SUPFAM" id="SSF49373">
    <property type="entry name" value="Invasin/intimin cell-adhesion fragments"/>
    <property type="match status" value="1"/>
</dbReference>
<dbReference type="Pfam" id="PF02368">
    <property type="entry name" value="Big_2"/>
    <property type="match status" value="1"/>
</dbReference>
<gene>
    <name evidence="3" type="ORF">GCM10007962_06350</name>
</gene>